<feature type="compositionally biased region" description="Polar residues" evidence="1">
    <location>
        <begin position="1"/>
        <end position="22"/>
    </location>
</feature>
<name>A0A402C3R3_RHOWR</name>
<evidence type="ECO:0000313" key="3">
    <source>
        <dbReference type="Proteomes" id="UP000287519"/>
    </source>
</evidence>
<comment type="caution">
    <text evidence="2">The sequence shown here is derived from an EMBL/GenBank/DDBJ whole genome shotgun (WGS) entry which is preliminary data.</text>
</comment>
<proteinExistence type="predicted"/>
<accession>A0A402C3R3</accession>
<keyword evidence="3" id="KW-1185">Reference proteome</keyword>
<organism evidence="2 3">
    <name type="scientific">Rhodococcus wratislaviensis</name>
    <name type="common">Tsukamurella wratislaviensis</name>
    <dbReference type="NCBI Taxonomy" id="44752"/>
    <lineage>
        <taxon>Bacteria</taxon>
        <taxon>Bacillati</taxon>
        <taxon>Actinomycetota</taxon>
        <taxon>Actinomycetes</taxon>
        <taxon>Mycobacteriales</taxon>
        <taxon>Nocardiaceae</taxon>
        <taxon>Rhodococcus</taxon>
    </lineage>
</organism>
<dbReference type="EMBL" id="BHYM01000017">
    <property type="protein sequence ID" value="GCE38236.1"/>
    <property type="molecule type" value="Genomic_DNA"/>
</dbReference>
<feature type="region of interest" description="Disordered" evidence="1">
    <location>
        <begin position="1"/>
        <end position="29"/>
    </location>
</feature>
<evidence type="ECO:0000313" key="2">
    <source>
        <dbReference type="EMBL" id="GCE38236.1"/>
    </source>
</evidence>
<reference evidence="2 3" key="1">
    <citation type="submission" date="2018-11" db="EMBL/GenBank/DDBJ databases">
        <title>Microbial catabolism of amino acid.</title>
        <authorList>
            <person name="Hibi M."/>
            <person name="Ogawa J."/>
        </authorList>
    </citation>
    <scope>NUCLEOTIDE SEQUENCE [LARGE SCALE GENOMIC DNA]</scope>
    <source>
        <strain evidence="2 3">C31-06</strain>
    </source>
</reference>
<gene>
    <name evidence="2" type="ORF">Rhow_001275</name>
</gene>
<protein>
    <submittedName>
        <fullName evidence="2">Uncharacterized protein</fullName>
    </submittedName>
</protein>
<dbReference type="Proteomes" id="UP000287519">
    <property type="component" value="Unassembled WGS sequence"/>
</dbReference>
<feature type="region of interest" description="Disordered" evidence="1">
    <location>
        <begin position="41"/>
        <end position="60"/>
    </location>
</feature>
<dbReference type="AlphaFoldDB" id="A0A402C3R3"/>
<sequence length="60" mass="6105">MFGDSTNTADGITVRSPASGTTDGDEPGSMLAAAVLAVPKSIPNSHDEDTVRSPKIHPAL</sequence>
<evidence type="ECO:0000256" key="1">
    <source>
        <dbReference type="SAM" id="MobiDB-lite"/>
    </source>
</evidence>